<evidence type="ECO:0000313" key="3">
    <source>
        <dbReference type="EMBL" id="GEU41734.1"/>
    </source>
</evidence>
<reference evidence="3" key="1">
    <citation type="journal article" date="2019" name="Sci. Rep.">
        <title>Draft genome of Tanacetum cinerariifolium, the natural source of mosquito coil.</title>
        <authorList>
            <person name="Yamashiro T."/>
            <person name="Shiraishi A."/>
            <person name="Satake H."/>
            <person name="Nakayama K."/>
        </authorList>
    </citation>
    <scope>NUCLEOTIDE SEQUENCE</scope>
</reference>
<dbReference type="EMBL" id="BKCJ010001475">
    <property type="protein sequence ID" value="GEU41734.1"/>
    <property type="molecule type" value="Genomic_DNA"/>
</dbReference>
<accession>A0A6L2K1I4</accession>
<feature type="domain" description="Reverse transcriptase Ty1/copia-type" evidence="2">
    <location>
        <begin position="61"/>
        <end position="99"/>
    </location>
</feature>
<dbReference type="CDD" id="cd09272">
    <property type="entry name" value="RNase_HI_RT_Ty1"/>
    <property type="match status" value="1"/>
</dbReference>
<dbReference type="PANTHER" id="PTHR11439:SF509">
    <property type="entry name" value="RNA-DIRECTED DNA POLYMERASE"/>
    <property type="match status" value="1"/>
</dbReference>
<name>A0A6L2K1I4_TANCI</name>
<evidence type="ECO:0000256" key="1">
    <source>
        <dbReference type="SAM" id="MobiDB-lite"/>
    </source>
</evidence>
<dbReference type="InterPro" id="IPR013103">
    <property type="entry name" value="RVT_2"/>
</dbReference>
<dbReference type="AlphaFoldDB" id="A0A6L2K1I4"/>
<dbReference type="PANTHER" id="PTHR11439">
    <property type="entry name" value="GAG-POL-RELATED RETROTRANSPOSON"/>
    <property type="match status" value="1"/>
</dbReference>
<comment type="caution">
    <text evidence="3">The sequence shown here is derived from an EMBL/GenBank/DDBJ whole genome shotgun (WGS) entry which is preliminary data.</text>
</comment>
<gene>
    <name evidence="3" type="ORF">Tci_013712</name>
</gene>
<sequence length="220" mass="25435">MADFVWIEAMQEELHQFDRLQVWELVDKPFGKNEEGIDFEESFAPVARLEAVRIFSHMLHTKKVYRLRKALYGLKQALRAWYDELSNFLMSKGFTKDDDHARCIDTRKSTSGGIQFLGDKLVSWMSKKQDCTTMSLVKAEYVALSGRFLASFQDDAKYEHVGQDTRLQGDKDDQEKQGKDLEISKSKTKSEDNDKDSRSKTTQHKGTSLHKLKTKIKTRA</sequence>
<evidence type="ECO:0000259" key="2">
    <source>
        <dbReference type="Pfam" id="PF07727"/>
    </source>
</evidence>
<proteinExistence type="predicted"/>
<feature type="region of interest" description="Disordered" evidence="1">
    <location>
        <begin position="161"/>
        <end position="220"/>
    </location>
</feature>
<feature type="compositionally biased region" description="Basic and acidic residues" evidence="1">
    <location>
        <begin position="161"/>
        <end position="199"/>
    </location>
</feature>
<feature type="compositionally biased region" description="Basic residues" evidence="1">
    <location>
        <begin position="201"/>
        <end position="220"/>
    </location>
</feature>
<protein>
    <recommendedName>
        <fullName evidence="2">Reverse transcriptase Ty1/copia-type domain-containing protein</fullName>
    </recommendedName>
</protein>
<dbReference type="Pfam" id="PF07727">
    <property type="entry name" value="RVT_2"/>
    <property type="match status" value="1"/>
</dbReference>
<organism evidence="3">
    <name type="scientific">Tanacetum cinerariifolium</name>
    <name type="common">Dalmatian daisy</name>
    <name type="synonym">Chrysanthemum cinerariifolium</name>
    <dbReference type="NCBI Taxonomy" id="118510"/>
    <lineage>
        <taxon>Eukaryota</taxon>
        <taxon>Viridiplantae</taxon>
        <taxon>Streptophyta</taxon>
        <taxon>Embryophyta</taxon>
        <taxon>Tracheophyta</taxon>
        <taxon>Spermatophyta</taxon>
        <taxon>Magnoliopsida</taxon>
        <taxon>eudicotyledons</taxon>
        <taxon>Gunneridae</taxon>
        <taxon>Pentapetalae</taxon>
        <taxon>asterids</taxon>
        <taxon>campanulids</taxon>
        <taxon>Asterales</taxon>
        <taxon>Asteraceae</taxon>
        <taxon>Asteroideae</taxon>
        <taxon>Anthemideae</taxon>
        <taxon>Anthemidinae</taxon>
        <taxon>Tanacetum</taxon>
    </lineage>
</organism>